<proteinExistence type="predicted"/>
<comment type="caution">
    <text evidence="2">The sequence shown here is derived from an EMBL/GenBank/DDBJ whole genome shotgun (WGS) entry which is preliminary data.</text>
</comment>
<feature type="compositionally biased region" description="Polar residues" evidence="1">
    <location>
        <begin position="1"/>
        <end position="21"/>
    </location>
</feature>
<gene>
    <name evidence="2" type="ORF">PHLCEN_2v3359</name>
</gene>
<protein>
    <submittedName>
        <fullName evidence="2">Uncharacterized protein</fullName>
    </submittedName>
</protein>
<accession>A0A2R6QM37</accession>
<name>A0A2R6QM37_9APHY</name>
<dbReference type="Proteomes" id="UP000186601">
    <property type="component" value="Unassembled WGS sequence"/>
</dbReference>
<keyword evidence="3" id="KW-1185">Reference proteome</keyword>
<evidence type="ECO:0000313" key="3">
    <source>
        <dbReference type="Proteomes" id="UP000186601"/>
    </source>
</evidence>
<sequence length="206" mass="22602">MEFSQESEPSTPTLSGASQCHPSHIPPPEPDQSSFQQPFSLTAPWVVAELHPPYRPEEPYFDMTSVSRVSSLDSALTRGNDPPDIPKDPHFNIASASGVTFRLACPHLYGDDTPHSSSEPCFSIAPDADVLGLLTLLAHCDGPILEQQKTLTRAEVQCKLEEREPELELKVEDDEPISETQEAASPPHSGLKTYRSGPFDTYGCWS</sequence>
<reference evidence="2 3" key="1">
    <citation type="submission" date="2018-02" db="EMBL/GenBank/DDBJ databases">
        <title>Genome sequence of the basidiomycete white-rot fungus Phlebia centrifuga.</title>
        <authorList>
            <person name="Granchi Z."/>
            <person name="Peng M."/>
            <person name="de Vries R.P."/>
            <person name="Hilden K."/>
            <person name="Makela M.R."/>
            <person name="Grigoriev I."/>
            <person name="Riley R."/>
        </authorList>
    </citation>
    <scope>NUCLEOTIDE SEQUENCE [LARGE SCALE GENOMIC DNA]</scope>
    <source>
        <strain evidence="2 3">FBCC195</strain>
    </source>
</reference>
<dbReference type="AlphaFoldDB" id="A0A2R6QM37"/>
<feature type="region of interest" description="Disordered" evidence="1">
    <location>
        <begin position="165"/>
        <end position="206"/>
    </location>
</feature>
<dbReference type="EMBL" id="MLYV02000324">
    <property type="protein sequence ID" value="PSS10986.1"/>
    <property type="molecule type" value="Genomic_DNA"/>
</dbReference>
<feature type="region of interest" description="Disordered" evidence="1">
    <location>
        <begin position="1"/>
        <end position="38"/>
    </location>
</feature>
<evidence type="ECO:0000313" key="2">
    <source>
        <dbReference type="EMBL" id="PSS10986.1"/>
    </source>
</evidence>
<organism evidence="2 3">
    <name type="scientific">Hermanssonia centrifuga</name>
    <dbReference type="NCBI Taxonomy" id="98765"/>
    <lineage>
        <taxon>Eukaryota</taxon>
        <taxon>Fungi</taxon>
        <taxon>Dikarya</taxon>
        <taxon>Basidiomycota</taxon>
        <taxon>Agaricomycotina</taxon>
        <taxon>Agaricomycetes</taxon>
        <taxon>Polyporales</taxon>
        <taxon>Meruliaceae</taxon>
        <taxon>Hermanssonia</taxon>
    </lineage>
</organism>
<evidence type="ECO:0000256" key="1">
    <source>
        <dbReference type="SAM" id="MobiDB-lite"/>
    </source>
</evidence>